<dbReference type="EMBL" id="GG692421">
    <property type="protein sequence ID" value="EER43306.1"/>
    <property type="molecule type" value="Genomic_DNA"/>
</dbReference>
<proteinExistence type="predicted"/>
<name>C6HAH3_AJECH</name>
<dbReference type="eggNOG" id="KOG0950">
    <property type="taxonomic scope" value="Eukaryota"/>
</dbReference>
<gene>
    <name evidence="1" type="ORF">HCDG_03204</name>
</gene>
<evidence type="ECO:0000313" key="1">
    <source>
        <dbReference type="EMBL" id="EER43306.1"/>
    </source>
</evidence>
<accession>C6HAH3</accession>
<sequence>MVEKPGFDDPRQDLVVFDFTDAPFGRRRDDPVAIKIKSVPQSVYFTSSTVGQDSGNAI</sequence>
<dbReference type="VEuPathDB" id="FungiDB:HCDG_03204"/>
<reference evidence="2" key="1">
    <citation type="submission" date="2009-05" db="EMBL/GenBank/DDBJ databases">
        <title>The genome sequence of Ajellomyces capsulatus strain H143.</title>
        <authorList>
            <person name="Champion M."/>
            <person name="Cuomo C.A."/>
            <person name="Ma L.-J."/>
            <person name="Henn M.R."/>
            <person name="Sil A."/>
            <person name="Goldman B."/>
            <person name="Young S.K."/>
            <person name="Kodira C.D."/>
            <person name="Zeng Q."/>
            <person name="Koehrsen M."/>
            <person name="Alvarado L."/>
            <person name="Berlin A.M."/>
            <person name="Borenstein D."/>
            <person name="Chen Z."/>
            <person name="Engels R."/>
            <person name="Freedman E."/>
            <person name="Gellesch M."/>
            <person name="Goldberg J."/>
            <person name="Griggs A."/>
            <person name="Gujja S."/>
            <person name="Heiman D.I."/>
            <person name="Hepburn T.A."/>
            <person name="Howarth C."/>
            <person name="Jen D."/>
            <person name="Larson L."/>
            <person name="Lewis B."/>
            <person name="Mehta T."/>
            <person name="Park D."/>
            <person name="Pearson M."/>
            <person name="Roberts A."/>
            <person name="Saif S."/>
            <person name="Shea T.D."/>
            <person name="Shenoy N."/>
            <person name="Sisk P."/>
            <person name="Stolte C."/>
            <person name="Sykes S."/>
            <person name="Walk T."/>
            <person name="White J."/>
            <person name="Yandava C."/>
            <person name="Klein B."/>
            <person name="McEwen J.G."/>
            <person name="Puccia R."/>
            <person name="Goldman G.H."/>
            <person name="Felipe M.S."/>
            <person name="Nino-Vega G."/>
            <person name="San-Blas G."/>
            <person name="Taylor J.W."/>
            <person name="Mendoza L."/>
            <person name="Galagan J.E."/>
            <person name="Nusbaum C."/>
            <person name="Birren B.W."/>
        </authorList>
    </citation>
    <scope>NUCLEOTIDE SEQUENCE [LARGE SCALE GENOMIC DNA]</scope>
    <source>
        <strain evidence="2">H143</strain>
    </source>
</reference>
<dbReference type="Proteomes" id="UP000002624">
    <property type="component" value="Unassembled WGS sequence"/>
</dbReference>
<dbReference type="OrthoDB" id="4267316at2759"/>
<dbReference type="HOGENOM" id="CLU_2978598_0_0_1"/>
<evidence type="ECO:0000313" key="2">
    <source>
        <dbReference type="Proteomes" id="UP000002624"/>
    </source>
</evidence>
<protein>
    <submittedName>
        <fullName evidence="1">Uncharacterized protein</fullName>
    </submittedName>
</protein>
<organism evidence="1 2">
    <name type="scientific">Ajellomyces capsulatus (strain H143)</name>
    <name type="common">Darling's disease fungus</name>
    <name type="synonym">Histoplasma capsulatum</name>
    <dbReference type="NCBI Taxonomy" id="544712"/>
    <lineage>
        <taxon>Eukaryota</taxon>
        <taxon>Fungi</taxon>
        <taxon>Dikarya</taxon>
        <taxon>Ascomycota</taxon>
        <taxon>Pezizomycotina</taxon>
        <taxon>Eurotiomycetes</taxon>
        <taxon>Eurotiomycetidae</taxon>
        <taxon>Onygenales</taxon>
        <taxon>Ajellomycetaceae</taxon>
        <taxon>Histoplasma</taxon>
    </lineage>
</organism>
<dbReference type="AlphaFoldDB" id="C6HAH3"/>